<dbReference type="InterPro" id="IPR026268">
    <property type="entry name" value="RseC"/>
</dbReference>
<gene>
    <name evidence="2" type="ORF">HMPREF0080_00346</name>
</gene>
<accession>G9YFD4</accession>
<evidence type="ECO:0000313" key="2">
    <source>
        <dbReference type="EMBL" id="EHM43101.1"/>
    </source>
</evidence>
<evidence type="ECO:0000256" key="1">
    <source>
        <dbReference type="SAM" id="Phobius"/>
    </source>
</evidence>
<keyword evidence="1" id="KW-1133">Transmembrane helix</keyword>
<reference evidence="2 3" key="1">
    <citation type="submission" date="2011-08" db="EMBL/GenBank/DDBJ databases">
        <authorList>
            <person name="Weinstock G."/>
            <person name="Sodergren E."/>
            <person name="Clifton S."/>
            <person name="Fulton L."/>
            <person name="Fulton B."/>
            <person name="Courtney L."/>
            <person name="Fronick C."/>
            <person name="Harrison M."/>
            <person name="Strong C."/>
            <person name="Farmer C."/>
            <person name="Delahaunty K."/>
            <person name="Markovic C."/>
            <person name="Hall O."/>
            <person name="Minx P."/>
            <person name="Tomlinson C."/>
            <person name="Mitreva M."/>
            <person name="Hou S."/>
            <person name="Chen J."/>
            <person name="Wollam A."/>
            <person name="Pepin K.H."/>
            <person name="Johnson M."/>
            <person name="Bhonagiri V."/>
            <person name="Zhang X."/>
            <person name="Suruliraj S."/>
            <person name="Warren W."/>
            <person name="Chinwalla A."/>
            <person name="Mardis E.R."/>
            <person name="Wilson R.K."/>
        </authorList>
    </citation>
    <scope>NUCLEOTIDE SEQUENCE [LARGE SCALE GENOMIC DNA]</scope>
    <source>
        <strain evidence="2 3">F0357</strain>
    </source>
</reference>
<dbReference type="Pfam" id="PF04246">
    <property type="entry name" value="RseC_MucC"/>
    <property type="match status" value="1"/>
</dbReference>
<protein>
    <submittedName>
        <fullName evidence="2">Positive regulator of sigma(E), RseC/MucC</fullName>
    </submittedName>
</protein>
<dbReference type="AlphaFoldDB" id="G9YFD4"/>
<dbReference type="PANTHER" id="PTHR35867:SF1">
    <property type="entry name" value="PROTEIN RSEC"/>
    <property type="match status" value="1"/>
</dbReference>
<dbReference type="OrthoDB" id="307768at2"/>
<dbReference type="InterPro" id="IPR007359">
    <property type="entry name" value="SigmaE_reg_RseC_MucC"/>
</dbReference>
<dbReference type="HOGENOM" id="CLU_124911_2_1_9"/>
<organism evidence="2 3">
    <name type="scientific">Anaeroglobus geminatus F0357</name>
    <dbReference type="NCBI Taxonomy" id="861450"/>
    <lineage>
        <taxon>Bacteria</taxon>
        <taxon>Bacillati</taxon>
        <taxon>Bacillota</taxon>
        <taxon>Negativicutes</taxon>
        <taxon>Veillonellales</taxon>
        <taxon>Veillonellaceae</taxon>
        <taxon>Anaeroglobus</taxon>
    </lineage>
</organism>
<feature type="transmembrane region" description="Helical" evidence="1">
    <location>
        <begin position="102"/>
        <end position="119"/>
    </location>
</feature>
<dbReference type="PANTHER" id="PTHR35867">
    <property type="entry name" value="PROTEIN RSEC"/>
    <property type="match status" value="1"/>
</dbReference>
<feature type="transmembrane region" description="Helical" evidence="1">
    <location>
        <begin position="64"/>
        <end position="90"/>
    </location>
</feature>
<dbReference type="EMBL" id="AGCJ01000012">
    <property type="protein sequence ID" value="EHM43101.1"/>
    <property type="molecule type" value="Genomic_DNA"/>
</dbReference>
<dbReference type="eggNOG" id="COG3086">
    <property type="taxonomic scope" value="Bacteria"/>
</dbReference>
<sequence>MKVEEGTIVSVFADGSAEVKVGRHSDCIACGACEGANDIVVTALNPVNAQEGQHVKFEFHDTNIVVGAFICFVMPLLLAAAGAVIGYLVSVSAGTEQVQSEVIGAVIAFLIGLGGVKYFDRSLSKNEKSKPKIIEIITA</sequence>
<name>G9YFD4_9FIRM</name>
<dbReference type="RefSeq" id="WP_006789329.1">
    <property type="nucleotide sequence ID" value="NZ_JH417569.1"/>
</dbReference>
<comment type="caution">
    <text evidence="2">The sequence shown here is derived from an EMBL/GenBank/DDBJ whole genome shotgun (WGS) entry which is preliminary data.</text>
</comment>
<dbReference type="STRING" id="861450.HMPREF0080_00346"/>
<dbReference type="PATRIC" id="fig|861450.3.peg.330"/>
<keyword evidence="1" id="KW-0472">Membrane</keyword>
<evidence type="ECO:0000313" key="3">
    <source>
        <dbReference type="Proteomes" id="UP000005481"/>
    </source>
</evidence>
<keyword evidence="1" id="KW-0812">Transmembrane</keyword>
<proteinExistence type="predicted"/>
<dbReference type="PIRSF" id="PIRSF004923">
    <property type="entry name" value="RseC"/>
    <property type="match status" value="1"/>
</dbReference>
<dbReference type="Proteomes" id="UP000005481">
    <property type="component" value="Unassembled WGS sequence"/>
</dbReference>
<keyword evidence="3" id="KW-1185">Reference proteome</keyword>